<feature type="binding site" evidence="20">
    <location>
        <position position="169"/>
    </location>
    <ligand>
        <name>a divalent metal cation</name>
        <dbReference type="ChEBI" id="CHEBI:60240"/>
    </ligand>
</feature>
<feature type="binding site" evidence="19">
    <location>
        <position position="92"/>
    </location>
    <ligand>
        <name>substrate</name>
    </ligand>
</feature>
<evidence type="ECO:0000256" key="13">
    <source>
        <dbReference type="ARBA" id="ARBA00023242"/>
    </source>
</evidence>
<evidence type="ECO:0000256" key="3">
    <source>
        <dbReference type="ARBA" id="ARBA00004286"/>
    </source>
</evidence>
<keyword evidence="13 17" id="KW-0539">Nucleus</keyword>
<comment type="subcellular location">
    <subcellularLocation>
        <location evidence="3">Chromosome</location>
    </subcellularLocation>
    <subcellularLocation>
        <location evidence="4">Cytoplasm</location>
    </subcellularLocation>
    <subcellularLocation>
        <location evidence="2 17">Nucleus</location>
    </subcellularLocation>
</comment>
<protein>
    <recommendedName>
        <fullName evidence="17">Histone deacetylase</fullName>
        <ecNumber evidence="17">3.5.1.98</ecNumber>
    </recommendedName>
</protein>
<evidence type="ECO:0000256" key="12">
    <source>
        <dbReference type="ARBA" id="ARBA00023163"/>
    </source>
</evidence>
<keyword evidence="10 17" id="KW-0156">Chromatin regulator</keyword>
<accession>A0AAV1IWS9</accession>
<dbReference type="EMBL" id="CAVLEF010000002">
    <property type="protein sequence ID" value="CAK1541609.1"/>
    <property type="molecule type" value="Genomic_DNA"/>
</dbReference>
<keyword evidence="7" id="KW-0678">Repressor</keyword>
<dbReference type="InterPro" id="IPR023696">
    <property type="entry name" value="Ureohydrolase_dom_sf"/>
</dbReference>
<dbReference type="GO" id="GO:0005737">
    <property type="term" value="C:cytoplasm"/>
    <property type="evidence" value="ECO:0007669"/>
    <property type="project" value="UniProtKB-SubCell"/>
</dbReference>
<dbReference type="InterPro" id="IPR023801">
    <property type="entry name" value="His_deacetylse_dom"/>
</dbReference>
<evidence type="ECO:0000259" key="21">
    <source>
        <dbReference type="Pfam" id="PF00850"/>
    </source>
</evidence>
<dbReference type="SUPFAM" id="SSF52768">
    <property type="entry name" value="Arginase/deacetylase"/>
    <property type="match status" value="1"/>
</dbReference>
<comment type="caution">
    <text evidence="22">The sequence shown here is derived from an EMBL/GenBank/DDBJ whole genome shotgun (WGS) entry which is preliminary data.</text>
</comment>
<evidence type="ECO:0000256" key="7">
    <source>
        <dbReference type="ARBA" id="ARBA00022491"/>
    </source>
</evidence>
<comment type="similarity">
    <text evidence="17">Belongs to the histone deacetylase family. HD Type 1 subfamily.</text>
</comment>
<dbReference type="Proteomes" id="UP001497472">
    <property type="component" value="Unassembled WGS sequence"/>
</dbReference>
<dbReference type="EC" id="3.5.1.98" evidence="17"/>
<dbReference type="PANTHER" id="PTHR10625">
    <property type="entry name" value="HISTONE DEACETYLASE HDAC1-RELATED"/>
    <property type="match status" value="1"/>
</dbReference>
<keyword evidence="12 17" id="KW-0804">Transcription</keyword>
<dbReference type="PIRSF" id="PIRSF037913">
    <property type="entry name" value="His_deacetylse_1"/>
    <property type="match status" value="1"/>
</dbReference>
<evidence type="ECO:0000256" key="5">
    <source>
        <dbReference type="ARBA" id="ARBA00022454"/>
    </source>
</evidence>
<feature type="binding site" evidence="19">
    <location>
        <position position="142"/>
    </location>
    <ligand>
        <name>substrate</name>
    </ligand>
</feature>
<keyword evidence="8 20" id="KW-0479">Metal-binding</keyword>
<dbReference type="GO" id="GO:0031507">
    <property type="term" value="P:heterochromatin formation"/>
    <property type="evidence" value="ECO:0007669"/>
    <property type="project" value="TreeGrafter"/>
</dbReference>
<dbReference type="AlphaFoldDB" id="A0AAV1IWS9"/>
<comment type="catalytic activity">
    <reaction evidence="14">
        <text>N(6)-acetyl-L-lysyl-[protein] + H2O = L-lysyl-[protein] + acetate</text>
        <dbReference type="Rhea" id="RHEA:58108"/>
        <dbReference type="Rhea" id="RHEA-COMP:9752"/>
        <dbReference type="Rhea" id="RHEA-COMP:10731"/>
        <dbReference type="ChEBI" id="CHEBI:15377"/>
        <dbReference type="ChEBI" id="CHEBI:29969"/>
        <dbReference type="ChEBI" id="CHEBI:30089"/>
        <dbReference type="ChEBI" id="CHEBI:61930"/>
    </reaction>
    <physiologicalReaction direction="left-to-right" evidence="14">
        <dbReference type="Rhea" id="RHEA:58109"/>
    </physiologicalReaction>
</comment>
<comment type="catalytic activity">
    <reaction evidence="16">
        <text>N(6)-acetyl-L-lysyl-[histone] + H2O = L-lysyl-[histone] + acetate</text>
        <dbReference type="Rhea" id="RHEA:58196"/>
        <dbReference type="Rhea" id="RHEA-COMP:9845"/>
        <dbReference type="Rhea" id="RHEA-COMP:11338"/>
        <dbReference type="ChEBI" id="CHEBI:15377"/>
        <dbReference type="ChEBI" id="CHEBI:29969"/>
        <dbReference type="ChEBI" id="CHEBI:30089"/>
        <dbReference type="ChEBI" id="CHEBI:61930"/>
        <dbReference type="EC" id="3.5.1.98"/>
    </reaction>
    <physiologicalReaction direction="left-to-right" evidence="16">
        <dbReference type="Rhea" id="RHEA:58197"/>
    </physiologicalReaction>
</comment>
<evidence type="ECO:0000256" key="20">
    <source>
        <dbReference type="PIRSR" id="PIRSR037913-3"/>
    </source>
</evidence>
<comment type="cofactor">
    <cofactor evidence="1">
        <name>a divalent metal cation</name>
        <dbReference type="ChEBI" id="CHEBI:60240"/>
    </cofactor>
</comment>
<gene>
    <name evidence="22" type="ORF">LNINA_LOCUS1575</name>
</gene>
<feature type="active site" description="Proton acceptor" evidence="18">
    <location>
        <position position="134"/>
    </location>
</feature>
<dbReference type="InterPro" id="IPR037138">
    <property type="entry name" value="His_deacetylse_dom_sf"/>
</dbReference>
<dbReference type="GO" id="GO:0046872">
    <property type="term" value="F:metal ion binding"/>
    <property type="evidence" value="ECO:0007669"/>
    <property type="project" value="UniProtKB-KW"/>
</dbReference>
<evidence type="ECO:0000256" key="10">
    <source>
        <dbReference type="ARBA" id="ARBA00022853"/>
    </source>
</evidence>
<keyword evidence="5" id="KW-0158">Chromosome</keyword>
<comment type="catalytic activity">
    <reaction evidence="15">
        <text>N(6)-(2E)-butenoyl-L-lysyl-[protein] + H2O = (2E)-2-butenoate + L-lysyl-[protein]</text>
        <dbReference type="Rhea" id="RHEA:69172"/>
        <dbReference type="Rhea" id="RHEA-COMP:9752"/>
        <dbReference type="Rhea" id="RHEA-COMP:13707"/>
        <dbReference type="ChEBI" id="CHEBI:15377"/>
        <dbReference type="ChEBI" id="CHEBI:29969"/>
        <dbReference type="ChEBI" id="CHEBI:35899"/>
        <dbReference type="ChEBI" id="CHEBI:137954"/>
    </reaction>
    <physiologicalReaction direction="left-to-right" evidence="15">
        <dbReference type="Rhea" id="RHEA:69173"/>
    </physiologicalReaction>
</comment>
<evidence type="ECO:0000256" key="9">
    <source>
        <dbReference type="ARBA" id="ARBA00022801"/>
    </source>
</evidence>
<keyword evidence="23" id="KW-1185">Reference proteome</keyword>
<dbReference type="PRINTS" id="PR01270">
    <property type="entry name" value="HDASUPER"/>
</dbReference>
<evidence type="ECO:0000256" key="15">
    <source>
        <dbReference type="ARBA" id="ARBA00049193"/>
    </source>
</evidence>
<dbReference type="PANTHER" id="PTHR10625:SF14">
    <property type="entry name" value="HISTONE DEACETYLASE 8"/>
    <property type="match status" value="1"/>
</dbReference>
<feature type="binding site" evidence="20">
    <location>
        <position position="171"/>
    </location>
    <ligand>
        <name>a divalent metal cation</name>
        <dbReference type="ChEBI" id="CHEBI:60240"/>
    </ligand>
</feature>
<keyword evidence="9 17" id="KW-0378">Hydrolase</keyword>
<evidence type="ECO:0000313" key="22">
    <source>
        <dbReference type="EMBL" id="CAK1541609.1"/>
    </source>
</evidence>
<dbReference type="Pfam" id="PF00850">
    <property type="entry name" value="Hist_deacetyl"/>
    <property type="match status" value="1"/>
</dbReference>
<feature type="domain" description="Histone deacetylase" evidence="21">
    <location>
        <begin position="23"/>
        <end position="311"/>
    </location>
</feature>
<organism evidence="22 23">
    <name type="scientific">Leptosia nina</name>
    <dbReference type="NCBI Taxonomy" id="320188"/>
    <lineage>
        <taxon>Eukaryota</taxon>
        <taxon>Metazoa</taxon>
        <taxon>Ecdysozoa</taxon>
        <taxon>Arthropoda</taxon>
        <taxon>Hexapoda</taxon>
        <taxon>Insecta</taxon>
        <taxon>Pterygota</taxon>
        <taxon>Neoptera</taxon>
        <taxon>Endopterygota</taxon>
        <taxon>Lepidoptera</taxon>
        <taxon>Glossata</taxon>
        <taxon>Ditrysia</taxon>
        <taxon>Papilionoidea</taxon>
        <taxon>Pieridae</taxon>
        <taxon>Pierinae</taxon>
        <taxon>Leptosia</taxon>
    </lineage>
</organism>
<keyword evidence="11 17" id="KW-0805">Transcription regulation</keyword>
<evidence type="ECO:0000256" key="6">
    <source>
        <dbReference type="ARBA" id="ARBA00022490"/>
    </source>
</evidence>
<sequence length="428" mass="48061">MPNKCCYIWDETLLQESDRLPAVEYRASMVHGLIAAYGLLEKVQVVRSAPASYDDLKLFHSELYLEHLKTLNEINEDYMTEDKDEDFGIGYDCPPVSNMFKLVTVVAGSSVTAAKSLLLGVADVAINWCGGWHHAHRFGAEGFCYVNDIVICIERLRQKFLKVLYVDLDVHHGNGVQDAYNLTKSVFTLSFHKYEPGFFPGTGGIDEIGILTGKGFMCNVPLHGSYNDETFEYIFDKVFHKVYDSFEPDALVIQCGADALSCDPNGGAGLTIKGYCASIQKVLDKRKPTVLLGGGGYNHTNTAKLWTAITALVVDVNLDQDIPEHDHWPKYGPDFVLNIKSSLVKDENTKSYLDECIHKISDNLEKYVKSNDSRKHKTDATLKKCDKSEIHMSNQFKKYKKIQSDAVLAQEHNVNDHTQTSDVYKFSD</sequence>
<evidence type="ECO:0000256" key="16">
    <source>
        <dbReference type="ARBA" id="ARBA00049416"/>
    </source>
</evidence>
<keyword evidence="6" id="KW-0963">Cytoplasm</keyword>
<reference evidence="22 23" key="1">
    <citation type="submission" date="2023-11" db="EMBL/GenBank/DDBJ databases">
        <authorList>
            <person name="Okamura Y."/>
        </authorList>
    </citation>
    <scope>NUCLEOTIDE SEQUENCE [LARGE SCALE GENOMIC DNA]</scope>
</reference>
<evidence type="ECO:0000256" key="17">
    <source>
        <dbReference type="PIRNR" id="PIRNR037913"/>
    </source>
</evidence>
<evidence type="ECO:0000256" key="14">
    <source>
        <dbReference type="ARBA" id="ARBA00049136"/>
    </source>
</evidence>
<evidence type="ECO:0000256" key="19">
    <source>
        <dbReference type="PIRSR" id="PIRSR037913-2"/>
    </source>
</evidence>
<dbReference type="InterPro" id="IPR000286">
    <property type="entry name" value="HDACs"/>
</dbReference>
<proteinExistence type="inferred from homology"/>
<dbReference type="Gene3D" id="3.40.800.20">
    <property type="entry name" value="Histone deacetylase domain"/>
    <property type="match status" value="1"/>
</dbReference>
<dbReference type="InterPro" id="IPR003084">
    <property type="entry name" value="HDAC_I/II"/>
</dbReference>
<feature type="binding site" evidence="20">
    <location>
        <position position="258"/>
    </location>
    <ligand>
        <name>a divalent metal cation</name>
        <dbReference type="ChEBI" id="CHEBI:60240"/>
    </ligand>
</feature>
<evidence type="ECO:0000256" key="18">
    <source>
        <dbReference type="PIRSR" id="PIRSR037913-1"/>
    </source>
</evidence>
<dbReference type="GO" id="GO:0005694">
    <property type="term" value="C:chromosome"/>
    <property type="evidence" value="ECO:0007669"/>
    <property type="project" value="UniProtKB-SubCell"/>
</dbReference>
<dbReference type="PRINTS" id="PR01271">
    <property type="entry name" value="HISDACETLASE"/>
</dbReference>
<evidence type="ECO:0000256" key="8">
    <source>
        <dbReference type="ARBA" id="ARBA00022723"/>
    </source>
</evidence>
<dbReference type="GO" id="GO:0141221">
    <property type="term" value="F:histone deacetylase activity, hydrolytic mechanism"/>
    <property type="evidence" value="ECO:0007669"/>
    <property type="project" value="UniProtKB-EC"/>
</dbReference>
<evidence type="ECO:0000313" key="23">
    <source>
        <dbReference type="Proteomes" id="UP001497472"/>
    </source>
</evidence>
<evidence type="ECO:0000256" key="1">
    <source>
        <dbReference type="ARBA" id="ARBA00001968"/>
    </source>
</evidence>
<name>A0AAV1IWS9_9NEOP</name>
<dbReference type="GO" id="GO:0005634">
    <property type="term" value="C:nucleus"/>
    <property type="evidence" value="ECO:0007669"/>
    <property type="project" value="UniProtKB-SubCell"/>
</dbReference>
<evidence type="ECO:0000256" key="4">
    <source>
        <dbReference type="ARBA" id="ARBA00004496"/>
    </source>
</evidence>
<evidence type="ECO:0000256" key="2">
    <source>
        <dbReference type="ARBA" id="ARBA00004123"/>
    </source>
</evidence>
<feature type="binding site" evidence="19">
    <location>
        <position position="297"/>
    </location>
    <ligand>
        <name>substrate</name>
    </ligand>
</feature>
<evidence type="ECO:0000256" key="11">
    <source>
        <dbReference type="ARBA" id="ARBA00023015"/>
    </source>
</evidence>